<evidence type="ECO:0000256" key="1">
    <source>
        <dbReference type="ARBA" id="ARBA00022448"/>
    </source>
</evidence>
<dbReference type="InterPro" id="IPR050173">
    <property type="entry name" value="ABC_transporter_C-like"/>
</dbReference>
<organism evidence="9 10">
    <name type="scientific">Hibiscus syriacus</name>
    <name type="common">Rose of Sharon</name>
    <dbReference type="NCBI Taxonomy" id="106335"/>
    <lineage>
        <taxon>Eukaryota</taxon>
        <taxon>Viridiplantae</taxon>
        <taxon>Streptophyta</taxon>
        <taxon>Embryophyta</taxon>
        <taxon>Tracheophyta</taxon>
        <taxon>Spermatophyta</taxon>
        <taxon>Magnoliopsida</taxon>
        <taxon>eudicotyledons</taxon>
        <taxon>Gunneridae</taxon>
        <taxon>Pentapetalae</taxon>
        <taxon>rosids</taxon>
        <taxon>malvids</taxon>
        <taxon>Malvales</taxon>
        <taxon>Malvaceae</taxon>
        <taxon>Malvoideae</taxon>
        <taxon>Hibiscus</taxon>
    </lineage>
</organism>
<sequence>MNMITTDVSTLKQLSEQLHILWSAPFRIIAAMVLLYQQLGVASLLGSLMLVLNVPLQTIVISKMQKVTKQRLDWTDRRVNLMNEILAAMDSVKFYAWEKSFQSRVHNIRNDELAWLQRAQLLSAFNIFILNSIPLL</sequence>
<dbReference type="EMBL" id="VEPZ02001598">
    <property type="protein sequence ID" value="KAE8666281.1"/>
    <property type="molecule type" value="Genomic_DNA"/>
</dbReference>
<evidence type="ECO:0000256" key="5">
    <source>
        <dbReference type="ARBA" id="ARBA00022989"/>
    </source>
</evidence>
<accession>A0A6A2WXU6</accession>
<dbReference type="Proteomes" id="UP000436088">
    <property type="component" value="Unassembled WGS sequence"/>
</dbReference>
<dbReference type="InterPro" id="IPR011527">
    <property type="entry name" value="ABC1_TM_dom"/>
</dbReference>
<dbReference type="GO" id="GO:0016020">
    <property type="term" value="C:membrane"/>
    <property type="evidence" value="ECO:0007669"/>
    <property type="project" value="InterPro"/>
</dbReference>
<gene>
    <name evidence="9" type="ORF">F3Y22_tig00112503pilonHSYRG00248</name>
</gene>
<dbReference type="GO" id="GO:0005524">
    <property type="term" value="F:ATP binding"/>
    <property type="evidence" value="ECO:0007669"/>
    <property type="project" value="UniProtKB-KW"/>
</dbReference>
<keyword evidence="4" id="KW-0067">ATP-binding</keyword>
<feature type="transmembrane region" description="Helical" evidence="7">
    <location>
        <begin position="42"/>
        <end position="61"/>
    </location>
</feature>
<dbReference type="Gene3D" id="1.20.1560.10">
    <property type="entry name" value="ABC transporter type 1, transmembrane domain"/>
    <property type="match status" value="1"/>
</dbReference>
<keyword evidence="5 7" id="KW-1133">Transmembrane helix</keyword>
<evidence type="ECO:0000256" key="2">
    <source>
        <dbReference type="ARBA" id="ARBA00022692"/>
    </source>
</evidence>
<keyword evidence="3" id="KW-0547">Nucleotide-binding</keyword>
<dbReference type="SUPFAM" id="SSF90123">
    <property type="entry name" value="ABC transporter transmembrane region"/>
    <property type="match status" value="1"/>
</dbReference>
<evidence type="ECO:0000313" key="9">
    <source>
        <dbReference type="EMBL" id="KAE8666281.1"/>
    </source>
</evidence>
<dbReference type="PANTHER" id="PTHR24223">
    <property type="entry name" value="ATP-BINDING CASSETTE SUB-FAMILY C"/>
    <property type="match status" value="1"/>
</dbReference>
<keyword evidence="1" id="KW-0813">Transport</keyword>
<keyword evidence="2 7" id="KW-0812">Transmembrane</keyword>
<dbReference type="Pfam" id="PF00664">
    <property type="entry name" value="ABC_membrane"/>
    <property type="match status" value="1"/>
</dbReference>
<evidence type="ECO:0000313" key="10">
    <source>
        <dbReference type="Proteomes" id="UP000436088"/>
    </source>
</evidence>
<dbReference type="PROSITE" id="PS50929">
    <property type="entry name" value="ABC_TM1F"/>
    <property type="match status" value="1"/>
</dbReference>
<evidence type="ECO:0000256" key="6">
    <source>
        <dbReference type="ARBA" id="ARBA00023136"/>
    </source>
</evidence>
<dbReference type="PANTHER" id="PTHR24223:SF375">
    <property type="entry name" value="ABC TRANSPORTER C FAMILY MEMBER 11-RELATED"/>
    <property type="match status" value="1"/>
</dbReference>
<dbReference type="GO" id="GO:0140359">
    <property type="term" value="F:ABC-type transporter activity"/>
    <property type="evidence" value="ECO:0007669"/>
    <property type="project" value="InterPro"/>
</dbReference>
<dbReference type="InterPro" id="IPR036640">
    <property type="entry name" value="ABC1_TM_sf"/>
</dbReference>
<feature type="domain" description="ABC transmembrane type-1" evidence="8">
    <location>
        <begin position="1"/>
        <end position="136"/>
    </location>
</feature>
<evidence type="ECO:0000256" key="4">
    <source>
        <dbReference type="ARBA" id="ARBA00022840"/>
    </source>
</evidence>
<proteinExistence type="predicted"/>
<dbReference type="AlphaFoldDB" id="A0A6A2WXU6"/>
<name>A0A6A2WXU6_HIBSY</name>
<keyword evidence="6 7" id="KW-0472">Membrane</keyword>
<evidence type="ECO:0000259" key="8">
    <source>
        <dbReference type="PROSITE" id="PS50929"/>
    </source>
</evidence>
<evidence type="ECO:0000256" key="3">
    <source>
        <dbReference type="ARBA" id="ARBA00022741"/>
    </source>
</evidence>
<reference evidence="9" key="1">
    <citation type="submission" date="2019-09" db="EMBL/GenBank/DDBJ databases">
        <title>Draft genome information of white flower Hibiscus syriacus.</title>
        <authorList>
            <person name="Kim Y.-M."/>
        </authorList>
    </citation>
    <scope>NUCLEOTIDE SEQUENCE [LARGE SCALE GENOMIC DNA]</scope>
    <source>
        <strain evidence="9">YM2019G1</strain>
    </source>
</reference>
<comment type="caution">
    <text evidence="9">The sequence shown here is derived from an EMBL/GenBank/DDBJ whole genome shotgun (WGS) entry which is preliminary data.</text>
</comment>
<keyword evidence="10" id="KW-1185">Reference proteome</keyword>
<evidence type="ECO:0000256" key="7">
    <source>
        <dbReference type="SAM" id="Phobius"/>
    </source>
</evidence>
<protein>
    <recommendedName>
        <fullName evidence="8">ABC transmembrane type-1 domain-containing protein</fullName>
    </recommendedName>
</protein>